<keyword evidence="3" id="KW-1185">Reference proteome</keyword>
<dbReference type="RefSeq" id="WP_128686725.1">
    <property type="nucleotide sequence ID" value="NZ_CP029684.2"/>
</dbReference>
<reference evidence="2 3" key="1">
    <citation type="journal article" date="2019" name="Syst. Appl. Microbiol.">
        <title>Oenococcus sicerae sp. nov., isolated from French cider.</title>
        <authorList>
            <person name="Cousin F.J."/>
            <person name="Le Guellec R."/>
            <person name="Chagnot C."/>
            <person name="Goux D."/>
            <person name="Dalmasso M."/>
            <person name="Laplace J.M."/>
            <person name="Cretenet M."/>
        </authorList>
    </citation>
    <scope>NUCLEOTIDE SEQUENCE [LARGE SCALE GENOMIC DNA]</scope>
    <source>
        <strain evidence="2 3">UCMA 15228</strain>
    </source>
</reference>
<accession>A0ABX5QN93</accession>
<sequence length="389" mass="44013">MSDKDKLTYWQLRAVRNEQKSHDQANRKVDTITRAYVRSQNYLTDQVNGIYQRYFGNGQYTADQIADILNTTISPSELVTLNALTKNMTDAQSKKQVKDYLSAMAAKGRITQLEELKAKAYISVKQAASVEIGQSTDLYTKVIQDAWNQANAEGIIGDVTQDVHLYEKGYVPELNKADKTIKIVNPETGKTITTVKALPDKAITSFKQLSGDYVKQALDQHYLGKNYSQRIWHNTDQLATRLDELFTAQAMSGMTEHDMSLAIEKEFNTGIFNAKRLIRTEANYFHNQTKLDGWKAHNVKEYQLVAVLDNRTSTICRNIDGRVFKVSEAKVGVNLAPMHPNCRTTAIAYYAGSPYTGTRTANNPNTGETFQLQQGKTYQDWEEIINNHK</sequence>
<dbReference type="EMBL" id="CP029684">
    <property type="protein sequence ID" value="QAS70255.1"/>
    <property type="molecule type" value="Genomic_DNA"/>
</dbReference>
<dbReference type="InterPro" id="IPR006528">
    <property type="entry name" value="Phage_head_morphogenesis_dom"/>
</dbReference>
<dbReference type="Proteomes" id="UP000286907">
    <property type="component" value="Chromosome"/>
</dbReference>
<gene>
    <name evidence="2" type="ORF">DLJ48_06835</name>
</gene>
<evidence type="ECO:0000259" key="1">
    <source>
        <dbReference type="Pfam" id="PF04233"/>
    </source>
</evidence>
<organism evidence="2 3">
    <name type="scientific">Oenococcus sicerae</name>
    <dbReference type="NCBI Taxonomy" id="2203724"/>
    <lineage>
        <taxon>Bacteria</taxon>
        <taxon>Bacillati</taxon>
        <taxon>Bacillota</taxon>
        <taxon>Bacilli</taxon>
        <taxon>Lactobacillales</taxon>
        <taxon>Lactobacillaceae</taxon>
        <taxon>Oenococcus</taxon>
    </lineage>
</organism>
<dbReference type="Pfam" id="PF04233">
    <property type="entry name" value="Phage_Mu_F"/>
    <property type="match status" value="1"/>
</dbReference>
<evidence type="ECO:0000313" key="3">
    <source>
        <dbReference type="Proteomes" id="UP000286907"/>
    </source>
</evidence>
<evidence type="ECO:0000313" key="2">
    <source>
        <dbReference type="EMBL" id="QAS70255.1"/>
    </source>
</evidence>
<feature type="domain" description="Phage head morphogenesis" evidence="1">
    <location>
        <begin position="250"/>
        <end position="347"/>
    </location>
</feature>
<dbReference type="NCBIfam" id="TIGR01641">
    <property type="entry name" value="phageSPP1_gp7"/>
    <property type="match status" value="1"/>
</dbReference>
<protein>
    <submittedName>
        <fullName evidence="2">Phage head morphogenesis protein</fullName>
    </submittedName>
</protein>
<proteinExistence type="predicted"/>
<name>A0ABX5QN93_9LACO</name>